<dbReference type="InterPro" id="IPR016187">
    <property type="entry name" value="CTDL_fold"/>
</dbReference>
<evidence type="ECO:0000313" key="4">
    <source>
        <dbReference type="EMBL" id="CBL87105.1"/>
    </source>
</evidence>
<dbReference type="InterPro" id="IPR051043">
    <property type="entry name" value="Sulfatase_Mod_Factor_Kinase"/>
</dbReference>
<feature type="signal peptide" evidence="2">
    <location>
        <begin position="1"/>
        <end position="24"/>
    </location>
</feature>
<accession>F4MLU2</accession>
<reference evidence="4" key="1">
    <citation type="submission" date="2010-05" db="EMBL/GenBank/DDBJ databases">
        <authorList>
            <person name="Genoscope - CEA"/>
        </authorList>
    </citation>
    <scope>NUCLEOTIDE SEQUENCE</scope>
</reference>
<keyword evidence="4" id="KW-0449">Lipoprotein</keyword>
<reference evidence="4" key="2">
    <citation type="journal article" date="2012" name="Environ. Microbiol.">
        <title>Genomic content of uncultured Bacteroidetes from contrasting oceanic provinces in the North Atlantic Ocean.</title>
        <authorList>
            <person name="Gomez-Pereira P.R."/>
            <person name="Schuler M."/>
            <person name="Fuchs B.M."/>
            <person name="Bennke C."/>
            <person name="Teeling H."/>
            <person name="Waldmann J."/>
            <person name="Richter M."/>
            <person name="Barbe V."/>
            <person name="Bataille E."/>
            <person name="Glockner F.O."/>
            <person name="Amann R."/>
        </authorList>
    </citation>
    <scope>NUCLEOTIDE SEQUENCE</scope>
</reference>
<organism evidence="4">
    <name type="scientific">uncultured Flavobacteriia bacterium</name>
    <dbReference type="NCBI Taxonomy" id="212695"/>
    <lineage>
        <taxon>Bacteria</taxon>
        <taxon>Pseudomonadati</taxon>
        <taxon>Bacteroidota</taxon>
        <taxon>Flavobacteriia</taxon>
        <taxon>environmental samples</taxon>
    </lineage>
</organism>
<dbReference type="PANTHER" id="PTHR23150">
    <property type="entry name" value="SULFATASE MODIFYING FACTOR 1, 2"/>
    <property type="match status" value="1"/>
</dbReference>
<evidence type="ECO:0000256" key="1">
    <source>
        <dbReference type="SAM" id="MobiDB-lite"/>
    </source>
</evidence>
<dbReference type="SUPFAM" id="SSF56436">
    <property type="entry name" value="C-type lectin-like"/>
    <property type="match status" value="1"/>
</dbReference>
<dbReference type="InterPro" id="IPR005532">
    <property type="entry name" value="SUMF_dom"/>
</dbReference>
<name>F4MLU2_9BACT</name>
<dbReference type="Pfam" id="PF03781">
    <property type="entry name" value="FGE-sulfatase"/>
    <property type="match status" value="1"/>
</dbReference>
<gene>
    <name evidence="4" type="primary">gldJ</name>
    <name evidence="4" type="ORF">S3_816_0007</name>
</gene>
<feature type="region of interest" description="Disordered" evidence="1">
    <location>
        <begin position="501"/>
        <end position="526"/>
    </location>
</feature>
<dbReference type="InterPro" id="IPR042095">
    <property type="entry name" value="SUMF_sf"/>
</dbReference>
<dbReference type="PROSITE" id="PS51257">
    <property type="entry name" value="PROKAR_LIPOPROTEIN"/>
    <property type="match status" value="1"/>
</dbReference>
<feature type="domain" description="Sulfatase-modifying factor enzyme-like" evidence="3">
    <location>
        <begin position="52"/>
        <end position="349"/>
    </location>
</feature>
<keyword evidence="2" id="KW-0732">Signal</keyword>
<evidence type="ECO:0000256" key="2">
    <source>
        <dbReference type="SAM" id="SignalP"/>
    </source>
</evidence>
<feature type="compositionally biased region" description="Basic and acidic residues" evidence="1">
    <location>
        <begin position="515"/>
        <end position="526"/>
    </location>
</feature>
<dbReference type="PANTHER" id="PTHR23150:SF19">
    <property type="entry name" value="FORMYLGLYCINE-GENERATING ENZYME"/>
    <property type="match status" value="1"/>
</dbReference>
<protein>
    <submittedName>
        <fullName evidence="4">Gliding motility lipoprotein gldJ</fullName>
    </submittedName>
</protein>
<sequence length="526" mass="60339">MKIRGIICSLAAAAFLLASCGKTASNTTGMSYNDKKNGGFQINLNYKGQETGPGLVFIEGGTYVMGKVEEDFMRDWNNSPARVTVASFYMDENEVTNADYREYLYWLRRVYDYGYYPQIYTSALPDTLVWRDKLGYNETYVENYLRSPAFNFYPVVGVSWEQAMRYCSWRTDRVNEQILINKGILNVMANQADDQNFNTEVYLYRQGEYTQQNGKGLKDISPQQVYGKEGRPARIEDGILLPKYRLPTEAEWEYAAYAEIGNRIYNRTIDRNKYTWNGSSVRDGDKQGRGDMLANYKRGGGDNMGIGGYLNDQANITMQVGFYPPNDFGLYDMAGNVAEWVLDVYRPLSGTDMAEHRPFRGNEFTTFDDNYEGIGELAVLAEPQYGTDSSLIRLPGQLPIRNVTEEENLNRRNYQKSDYRNFVDGDVESSIVYDKGGVSETDAPMYQYGESTLIGNNTRVYKGGSWKDRAYWLSPGTRRYLEQDLSTDFIGFRCAMDRVGFQNNDSKRGKSNKKPKQEKFRRYQPK</sequence>
<evidence type="ECO:0000259" key="3">
    <source>
        <dbReference type="Pfam" id="PF03781"/>
    </source>
</evidence>
<proteinExistence type="predicted"/>
<dbReference type="Gene3D" id="3.90.1580.10">
    <property type="entry name" value="paralog of FGE (formylglycine-generating enzyme)"/>
    <property type="match status" value="2"/>
</dbReference>
<dbReference type="EMBL" id="FQ032808">
    <property type="protein sequence ID" value="CBL87105.1"/>
    <property type="molecule type" value="Genomic_DNA"/>
</dbReference>
<feature type="chain" id="PRO_5003318411" evidence="2">
    <location>
        <begin position="25"/>
        <end position="526"/>
    </location>
</feature>
<dbReference type="GO" id="GO:0120147">
    <property type="term" value="F:formylglycine-generating oxidase activity"/>
    <property type="evidence" value="ECO:0007669"/>
    <property type="project" value="TreeGrafter"/>
</dbReference>
<dbReference type="AlphaFoldDB" id="F4MLU2"/>